<name>A0ABR9L409_9PSEU</name>
<proteinExistence type="predicted"/>
<sequence length="33" mass="3741">MLNDEPTEVIVLPPQPRPYLEALLPLSQGTRRP</sequence>
<evidence type="ECO:0000313" key="1">
    <source>
        <dbReference type="EMBL" id="MBE1575446.1"/>
    </source>
</evidence>
<evidence type="ECO:0000313" key="2">
    <source>
        <dbReference type="Proteomes" id="UP000656548"/>
    </source>
</evidence>
<comment type="caution">
    <text evidence="1">The sequence shown here is derived from an EMBL/GenBank/DDBJ whole genome shotgun (WGS) entry which is preliminary data.</text>
</comment>
<reference evidence="1 2" key="1">
    <citation type="submission" date="2020-10" db="EMBL/GenBank/DDBJ databases">
        <title>Sequencing the genomes of 1000 actinobacteria strains.</title>
        <authorList>
            <person name="Klenk H.-P."/>
        </authorList>
    </citation>
    <scope>NUCLEOTIDE SEQUENCE [LARGE SCALE GENOMIC DNA]</scope>
    <source>
        <strain evidence="1 2">DSM 46661</strain>
    </source>
</reference>
<protein>
    <submittedName>
        <fullName evidence="1">Uncharacterized protein</fullName>
    </submittedName>
</protein>
<gene>
    <name evidence="1" type="ORF">H4W30_002493</name>
</gene>
<keyword evidence="2" id="KW-1185">Reference proteome</keyword>
<organism evidence="1 2">
    <name type="scientific">Amycolatopsis roodepoortensis</name>
    <dbReference type="NCBI Taxonomy" id="700274"/>
    <lineage>
        <taxon>Bacteria</taxon>
        <taxon>Bacillati</taxon>
        <taxon>Actinomycetota</taxon>
        <taxon>Actinomycetes</taxon>
        <taxon>Pseudonocardiales</taxon>
        <taxon>Pseudonocardiaceae</taxon>
        <taxon>Amycolatopsis</taxon>
    </lineage>
</organism>
<accession>A0ABR9L409</accession>
<dbReference type="EMBL" id="JADBEJ010000004">
    <property type="protein sequence ID" value="MBE1575446.1"/>
    <property type="molecule type" value="Genomic_DNA"/>
</dbReference>
<dbReference type="Proteomes" id="UP000656548">
    <property type="component" value="Unassembled WGS sequence"/>
</dbReference>